<proteinExistence type="predicted"/>
<dbReference type="AlphaFoldDB" id="A0A379ZHV1"/>
<evidence type="ECO:0000313" key="1">
    <source>
        <dbReference type="EMBL" id="SUI62324.1"/>
    </source>
</evidence>
<name>A0A379ZHV1_9GAMM</name>
<accession>A0A379ZHV1</accession>
<protein>
    <submittedName>
        <fullName evidence="1">Uncharacterized protein</fullName>
    </submittedName>
</protein>
<dbReference type="EMBL" id="UGYN01000002">
    <property type="protein sequence ID" value="SUI62324.1"/>
    <property type="molecule type" value="Genomic_DNA"/>
</dbReference>
<organism evidence="1 2">
    <name type="scientific">Serratia quinivorans</name>
    <dbReference type="NCBI Taxonomy" id="137545"/>
    <lineage>
        <taxon>Bacteria</taxon>
        <taxon>Pseudomonadati</taxon>
        <taxon>Pseudomonadota</taxon>
        <taxon>Gammaproteobacteria</taxon>
        <taxon>Enterobacterales</taxon>
        <taxon>Yersiniaceae</taxon>
        <taxon>Serratia</taxon>
    </lineage>
</organism>
<reference evidence="1 2" key="1">
    <citation type="submission" date="2018-06" db="EMBL/GenBank/DDBJ databases">
        <authorList>
            <consortium name="Pathogen Informatics"/>
            <person name="Doyle S."/>
        </authorList>
    </citation>
    <scope>NUCLEOTIDE SEQUENCE [LARGE SCALE GENOMIC DNA]</scope>
    <source>
        <strain evidence="1 2">NCTC11544</strain>
    </source>
</reference>
<gene>
    <name evidence="1" type="ORF">NCTC11544_02465</name>
</gene>
<evidence type="ECO:0000313" key="2">
    <source>
        <dbReference type="Proteomes" id="UP000255529"/>
    </source>
</evidence>
<dbReference type="Proteomes" id="UP000255529">
    <property type="component" value="Unassembled WGS sequence"/>
</dbReference>
<sequence length="114" mass="13328">MRTRRWLIDLRENQMAKKKPLSLSRIPIRQKSWQYKNAQQNHNNATYKLAYRSRLLMYFLSTLQKEAERRVVGFIVAVIAQRLQVLLKLGFGLRQFKTGQHAAKIGAVAAVMEQ</sequence>